<name>A0A0U2TX33_9BURK</name>
<evidence type="ECO:0000313" key="1">
    <source>
        <dbReference type="EMBL" id="ALV04769.1"/>
    </source>
</evidence>
<sequence length="143" mass="15295">MDSRESSRLTAPLALRAAEGADSRRITDAIGATWTDLEAALQPVFGRRGVAALFKRSLHRTAARHVWLEPAKVDGEDGVCSLAELQALFAAQPPAQALEAGSMLFMTFRELLTSLIGAQLTEQLLKAVWSPSSSAPAAQDPKP</sequence>
<dbReference type="KEGG" id="rdp:RD2015_266"/>
<dbReference type="AlphaFoldDB" id="A0A0U2TX33"/>
<reference evidence="1 2" key="1">
    <citation type="submission" date="2015-12" db="EMBL/GenBank/DDBJ databases">
        <title>Complete genome of Roseateles depolymerans KCTC 42856.</title>
        <authorList>
            <person name="Kim K.M."/>
        </authorList>
    </citation>
    <scope>NUCLEOTIDE SEQUENCE [LARGE SCALE GENOMIC DNA]</scope>
    <source>
        <strain evidence="1 2">KCTC 42856</strain>
    </source>
</reference>
<dbReference type="EMBL" id="CP013729">
    <property type="protein sequence ID" value="ALV04769.1"/>
    <property type="molecule type" value="Genomic_DNA"/>
</dbReference>
<gene>
    <name evidence="1" type="ORF">RD2015_266</name>
</gene>
<dbReference type="RefSeq" id="WP_058933351.1">
    <property type="nucleotide sequence ID" value="NZ_CP013729.1"/>
</dbReference>
<dbReference type="OrthoDB" id="8907064at2"/>
<protein>
    <submittedName>
        <fullName evidence="1">Uncharacterized protein</fullName>
    </submittedName>
</protein>
<dbReference type="Proteomes" id="UP000060699">
    <property type="component" value="Chromosome"/>
</dbReference>
<proteinExistence type="predicted"/>
<dbReference type="STRING" id="76731.RD2015_266"/>
<evidence type="ECO:0000313" key="2">
    <source>
        <dbReference type="Proteomes" id="UP000060699"/>
    </source>
</evidence>
<organism evidence="1 2">
    <name type="scientific">Roseateles depolymerans</name>
    <dbReference type="NCBI Taxonomy" id="76731"/>
    <lineage>
        <taxon>Bacteria</taxon>
        <taxon>Pseudomonadati</taxon>
        <taxon>Pseudomonadota</taxon>
        <taxon>Betaproteobacteria</taxon>
        <taxon>Burkholderiales</taxon>
        <taxon>Sphaerotilaceae</taxon>
        <taxon>Roseateles</taxon>
    </lineage>
</organism>
<accession>A0A0U2TX33</accession>
<keyword evidence="2" id="KW-1185">Reference proteome</keyword>